<dbReference type="Proteomes" id="UP000004597">
    <property type="component" value="Unassembled WGS sequence"/>
</dbReference>
<dbReference type="HOGENOM" id="CLU_3314612_0_0_10"/>
<proteinExistence type="predicted"/>
<evidence type="ECO:0000313" key="2">
    <source>
        <dbReference type="Proteomes" id="UP000004597"/>
    </source>
</evidence>
<keyword evidence="2" id="KW-1185">Reference proteome</keyword>
<evidence type="ECO:0000313" key="1">
    <source>
        <dbReference type="EMBL" id="EHG16400.1"/>
    </source>
</evidence>
<name>G6AFU8_9BACT</name>
<dbReference type="EMBL" id="AFXP01000007">
    <property type="protein sequence ID" value="EHG16400.1"/>
    <property type="molecule type" value="Genomic_DNA"/>
</dbReference>
<sequence length="39" mass="4633">MLQKYVCCDDLCHISQLNSDIKIQHNDDKNKPYTRIPIE</sequence>
<reference evidence="1 2" key="1">
    <citation type="submission" date="2011-10" db="EMBL/GenBank/DDBJ databases">
        <title>The Genome Sequence of Prevotella histicola F0411.</title>
        <authorList>
            <consortium name="The Broad Institute Genome Sequencing Platform"/>
            <person name="Earl A."/>
            <person name="Ward D."/>
            <person name="Feldgarden M."/>
            <person name="Gevers D."/>
            <person name="Izard J."/>
            <person name="Ganesan A."/>
            <person name="Blanton J.M."/>
            <person name="Baranova O.V."/>
            <person name="Tanner A.C."/>
            <person name="Mathney J.M.J."/>
            <person name="Dewhirst F.E."/>
            <person name="Young S.K."/>
            <person name="Zeng Q."/>
            <person name="Gargeya S."/>
            <person name="Fitzgerald M."/>
            <person name="Haas B."/>
            <person name="Abouelleil A."/>
            <person name="Alvarado L."/>
            <person name="Arachchi H.M."/>
            <person name="Berlin A."/>
            <person name="Brown A."/>
            <person name="Chapman S.B."/>
            <person name="Chen Z."/>
            <person name="Dunbar C."/>
            <person name="Freedman E."/>
            <person name="Gearin G."/>
            <person name="Gellesch M."/>
            <person name="Goldberg J."/>
            <person name="Griggs A."/>
            <person name="Gujja S."/>
            <person name="Heiman D."/>
            <person name="Howarth C."/>
            <person name="Larson L."/>
            <person name="Lui A."/>
            <person name="MacDonald P.J.P."/>
            <person name="Montmayeur A."/>
            <person name="Murphy C."/>
            <person name="Neiman D."/>
            <person name="Pearson M."/>
            <person name="Priest M."/>
            <person name="Roberts A."/>
            <person name="Saif S."/>
            <person name="Shea T."/>
            <person name="Shenoy N."/>
            <person name="Sisk P."/>
            <person name="Stolte C."/>
            <person name="Sykes S."/>
            <person name="Wortman J."/>
            <person name="Nusbaum C."/>
            <person name="Birren B."/>
        </authorList>
    </citation>
    <scope>NUCLEOTIDE SEQUENCE [LARGE SCALE GENOMIC DNA]</scope>
    <source>
        <strain evidence="1 2">F0411</strain>
    </source>
</reference>
<comment type="caution">
    <text evidence="1">The sequence shown here is derived from an EMBL/GenBank/DDBJ whole genome shotgun (WGS) entry which is preliminary data.</text>
</comment>
<protein>
    <submittedName>
        <fullName evidence="1">Uncharacterized protein</fullName>
    </submittedName>
</protein>
<dbReference type="AlphaFoldDB" id="G6AFU8"/>
<gene>
    <name evidence="1" type="ORF">HMPREF9138_00975</name>
</gene>
<organism evidence="1 2">
    <name type="scientific">Prevotella histicola F0411</name>
    <dbReference type="NCBI Taxonomy" id="857291"/>
    <lineage>
        <taxon>Bacteria</taxon>
        <taxon>Pseudomonadati</taxon>
        <taxon>Bacteroidota</taxon>
        <taxon>Bacteroidia</taxon>
        <taxon>Bacteroidales</taxon>
        <taxon>Prevotellaceae</taxon>
        <taxon>Prevotella</taxon>
    </lineage>
</organism>
<dbReference type="STRING" id="857291.HMPREF9138_00975"/>
<accession>G6AFU8</accession>